<dbReference type="AlphaFoldDB" id="A0A3Q1D729"/>
<comment type="similarity">
    <text evidence="9">Belongs to the flagellar radial spoke RSP9 family.</text>
</comment>
<dbReference type="RefSeq" id="XP_023151581.1">
    <property type="nucleotide sequence ID" value="XM_023295813.3"/>
</dbReference>
<evidence type="ECO:0000256" key="2">
    <source>
        <dbReference type="ARBA" id="ARBA00022490"/>
    </source>
</evidence>
<evidence type="ECO:0000256" key="7">
    <source>
        <dbReference type="ARBA" id="ARBA00023273"/>
    </source>
</evidence>
<dbReference type="InterPro" id="IPR006802">
    <property type="entry name" value="Radial_spoke"/>
</dbReference>
<keyword evidence="3" id="KW-0970">Cilium biogenesis/degradation</keyword>
<dbReference type="PANTHER" id="PTHR22069">
    <property type="entry name" value="MITOCHONDRIAL RIBOSOMAL PROTEIN S18"/>
    <property type="match status" value="1"/>
</dbReference>
<reference evidence="11" key="2">
    <citation type="submission" date="2025-08" db="UniProtKB">
        <authorList>
            <consortium name="Ensembl"/>
        </authorList>
    </citation>
    <scope>IDENTIFICATION</scope>
</reference>
<evidence type="ECO:0000256" key="5">
    <source>
        <dbReference type="ARBA" id="ARBA00023069"/>
    </source>
</evidence>
<comment type="subcellular location">
    <subcellularLocation>
        <location evidence="8">Cell projection</location>
        <location evidence="8">Kinocilium</location>
    </subcellularLocation>
    <subcellularLocation>
        <location evidence="1">Cytoplasm</location>
        <location evidence="1">Cytoskeleton</location>
        <location evidence="1">Flagellum axoneme</location>
    </subcellularLocation>
</comment>
<evidence type="ECO:0000313" key="12">
    <source>
        <dbReference type="Proteomes" id="UP001501940"/>
    </source>
</evidence>
<evidence type="ECO:0000313" key="11">
    <source>
        <dbReference type="Ensembl" id="ENSAOCP00000026801.1"/>
    </source>
</evidence>
<dbReference type="GeneTree" id="ENSGT00390000018686"/>
<name>A0A3Q1D729_AMPOC</name>
<keyword evidence="4" id="KW-0282">Flagellum</keyword>
<evidence type="ECO:0000256" key="8">
    <source>
        <dbReference type="ARBA" id="ARBA00037822"/>
    </source>
</evidence>
<gene>
    <name evidence="11" type="primary">RSPH9</name>
</gene>
<reference evidence="11 12" key="1">
    <citation type="submission" date="2022-01" db="EMBL/GenBank/DDBJ databases">
        <title>A chromosome-scale genome assembly of the false clownfish, Amphiprion ocellaris.</title>
        <authorList>
            <person name="Ryu T."/>
        </authorList>
    </citation>
    <scope>NUCLEOTIDE SEQUENCE [LARGE SCALE GENOMIC DNA]</scope>
</reference>
<proteinExistence type="inferred from homology"/>
<keyword evidence="5" id="KW-0969">Cilium</keyword>
<dbReference type="GO" id="GO:0044458">
    <property type="term" value="P:motile cilium assembly"/>
    <property type="evidence" value="ECO:0007669"/>
    <property type="project" value="TreeGrafter"/>
</dbReference>
<dbReference type="GeneID" id="111586132"/>
<keyword evidence="12" id="KW-1185">Reference proteome</keyword>
<dbReference type="PANTHER" id="PTHR22069:SF0">
    <property type="entry name" value="RADIAL SPOKE HEAD PROTEIN 9 HOMOLOG"/>
    <property type="match status" value="1"/>
</dbReference>
<dbReference type="GO" id="GO:0001534">
    <property type="term" value="C:radial spoke"/>
    <property type="evidence" value="ECO:0007669"/>
    <property type="project" value="InterPro"/>
</dbReference>
<dbReference type="STRING" id="80972.ENSAOCP00000026801"/>
<accession>A0A3Q1D729</accession>
<evidence type="ECO:0000256" key="3">
    <source>
        <dbReference type="ARBA" id="ARBA00022794"/>
    </source>
</evidence>
<sequence>MDSDSLFFSLELVAGSGNTVSLEQKAALQTSLVILKKNYKFQRVLFWGKILGLKEDYFIAQGRGQDELRDRKYLYSFNCMDWFLLPAATDSMASEVSKAARGRFIGDPSFVYERVEVNRKSEDGAAEDGVVNKVKEETRLSVTVHQIDQEVSVVPRGSFIRNHLGLVIVNRSFTGLSESESRKLDSFFHFREPKNPKQRFVLQNGELNPAVDFLDVLSDDVPKGSWSLQFEFARRVLVLRSLLWLGLTFYHLPRTPQHGYVYFGDGTKNLDLPFML</sequence>
<dbReference type="GO" id="GO:0060091">
    <property type="term" value="C:kinocilium"/>
    <property type="evidence" value="ECO:0007669"/>
    <property type="project" value="UniProtKB-SubCell"/>
</dbReference>
<dbReference type="Ensembl" id="ENSAOCT00000018279.2">
    <property type="protein sequence ID" value="ENSAOCP00000026801.1"/>
    <property type="gene ID" value="ENSAOCG00000015253.2"/>
</dbReference>
<dbReference type="Pfam" id="PF04712">
    <property type="entry name" value="Radial_spoke"/>
    <property type="match status" value="1"/>
</dbReference>
<dbReference type="InterPro" id="IPR055316">
    <property type="entry name" value="RSP9"/>
</dbReference>
<dbReference type="OMA" id="TFYHVPN"/>
<evidence type="ECO:0000256" key="1">
    <source>
        <dbReference type="ARBA" id="ARBA00004611"/>
    </source>
</evidence>
<protein>
    <recommendedName>
        <fullName evidence="10">Radial spoke head protein 9 homolog</fullName>
    </recommendedName>
</protein>
<evidence type="ECO:0000256" key="6">
    <source>
        <dbReference type="ARBA" id="ARBA00023212"/>
    </source>
</evidence>
<reference evidence="11" key="3">
    <citation type="submission" date="2025-09" db="UniProtKB">
        <authorList>
            <consortium name="Ensembl"/>
        </authorList>
    </citation>
    <scope>IDENTIFICATION</scope>
</reference>
<organism evidence="11 12">
    <name type="scientific">Amphiprion ocellaris</name>
    <name type="common">Clown anemonefish</name>
    <dbReference type="NCBI Taxonomy" id="80972"/>
    <lineage>
        <taxon>Eukaryota</taxon>
        <taxon>Metazoa</taxon>
        <taxon>Chordata</taxon>
        <taxon>Craniata</taxon>
        <taxon>Vertebrata</taxon>
        <taxon>Euteleostomi</taxon>
        <taxon>Actinopterygii</taxon>
        <taxon>Neopterygii</taxon>
        <taxon>Teleostei</taxon>
        <taxon>Neoteleostei</taxon>
        <taxon>Acanthomorphata</taxon>
        <taxon>Ovalentaria</taxon>
        <taxon>Pomacentridae</taxon>
        <taxon>Amphiprion</taxon>
    </lineage>
</organism>
<evidence type="ECO:0000256" key="9">
    <source>
        <dbReference type="ARBA" id="ARBA00038319"/>
    </source>
</evidence>
<keyword evidence="2" id="KW-0963">Cytoplasm</keyword>
<keyword evidence="6" id="KW-0206">Cytoskeleton</keyword>
<dbReference type="OrthoDB" id="10258956at2759"/>
<evidence type="ECO:0000256" key="10">
    <source>
        <dbReference type="ARBA" id="ARBA00041080"/>
    </source>
</evidence>
<dbReference type="GO" id="GO:0035082">
    <property type="term" value="P:axoneme assembly"/>
    <property type="evidence" value="ECO:0007669"/>
    <property type="project" value="Ensembl"/>
</dbReference>
<keyword evidence="7" id="KW-0966">Cell projection</keyword>
<dbReference type="GO" id="GO:0060294">
    <property type="term" value="P:cilium movement involved in cell motility"/>
    <property type="evidence" value="ECO:0007669"/>
    <property type="project" value="InterPro"/>
</dbReference>
<dbReference type="Proteomes" id="UP001501940">
    <property type="component" value="Chromosome 12"/>
</dbReference>
<evidence type="ECO:0000256" key="4">
    <source>
        <dbReference type="ARBA" id="ARBA00022846"/>
    </source>
</evidence>